<dbReference type="OrthoDB" id="114943at2"/>
<gene>
    <name evidence="1" type="ORF">IMCC3135_28160</name>
</gene>
<protein>
    <recommendedName>
        <fullName evidence="3">Heme oxygenase</fullName>
    </recommendedName>
</protein>
<dbReference type="EMBL" id="CP018632">
    <property type="protein sequence ID" value="ASJ75684.1"/>
    <property type="molecule type" value="Genomic_DNA"/>
</dbReference>
<dbReference type="InterPro" id="IPR016053">
    <property type="entry name" value="Haem_Oase-like"/>
</dbReference>
<dbReference type="Pfam" id="PF01126">
    <property type="entry name" value="Heme_oxygenase"/>
    <property type="match status" value="1"/>
</dbReference>
<dbReference type="SUPFAM" id="SSF48613">
    <property type="entry name" value="Heme oxygenase-like"/>
    <property type="match status" value="1"/>
</dbReference>
<dbReference type="Gene3D" id="1.20.910.10">
    <property type="entry name" value="Heme oxygenase-like"/>
    <property type="match status" value="1"/>
</dbReference>
<evidence type="ECO:0008006" key="3">
    <source>
        <dbReference type="Google" id="ProtNLM"/>
    </source>
</evidence>
<sequence length="206" mass="23191">MAEAMKGTQFTVQSVRQVLATRTRQAHEALHEHPWIASLLDPELTISGYCTVLGAYHGFYQHVQEACSVHSIKSGLSLALARDRLKYDLDCLHQYHQNKPQIPVELIVEEPAELLGALYVLHGSSFGASILNKNVRRVLPDAPRHFLGSGTTRESWQQLINELEQFRGDDLAREKLINSASATFHAFGSHVTRYCESRRSSLVQTR</sequence>
<proteinExistence type="predicted"/>
<dbReference type="AlphaFoldDB" id="A0A2Z2P755"/>
<accession>A0A2Z2P755</accession>
<dbReference type="GO" id="GO:0006788">
    <property type="term" value="P:heme oxidation"/>
    <property type="evidence" value="ECO:0007669"/>
    <property type="project" value="InterPro"/>
</dbReference>
<organism evidence="1 2">
    <name type="scientific">Granulosicoccus antarcticus IMCC3135</name>
    <dbReference type="NCBI Taxonomy" id="1192854"/>
    <lineage>
        <taxon>Bacteria</taxon>
        <taxon>Pseudomonadati</taxon>
        <taxon>Pseudomonadota</taxon>
        <taxon>Gammaproteobacteria</taxon>
        <taxon>Chromatiales</taxon>
        <taxon>Granulosicoccaceae</taxon>
        <taxon>Granulosicoccus</taxon>
    </lineage>
</organism>
<name>A0A2Z2P755_9GAMM</name>
<dbReference type="GO" id="GO:0004392">
    <property type="term" value="F:heme oxygenase (decyclizing) activity"/>
    <property type="evidence" value="ECO:0007669"/>
    <property type="project" value="InterPro"/>
</dbReference>
<reference evidence="1 2" key="1">
    <citation type="submission" date="2016-12" db="EMBL/GenBank/DDBJ databases">
        <authorList>
            <person name="Song W.-J."/>
            <person name="Kurnit D.M."/>
        </authorList>
    </citation>
    <scope>NUCLEOTIDE SEQUENCE [LARGE SCALE GENOMIC DNA]</scope>
    <source>
        <strain evidence="1 2">IMCC3135</strain>
    </source>
</reference>
<evidence type="ECO:0000313" key="2">
    <source>
        <dbReference type="Proteomes" id="UP000250079"/>
    </source>
</evidence>
<dbReference type="CDD" id="cd19166">
    <property type="entry name" value="HemeO-bac"/>
    <property type="match status" value="1"/>
</dbReference>
<dbReference type="InterPro" id="IPR016084">
    <property type="entry name" value="Haem_Oase-like_multi-hlx"/>
</dbReference>
<dbReference type="RefSeq" id="WP_088920573.1">
    <property type="nucleotide sequence ID" value="NZ_CP018632.1"/>
</dbReference>
<dbReference type="Proteomes" id="UP000250079">
    <property type="component" value="Chromosome"/>
</dbReference>
<dbReference type="KEGG" id="gai:IMCC3135_28160"/>
<evidence type="ECO:0000313" key="1">
    <source>
        <dbReference type="EMBL" id="ASJ75684.1"/>
    </source>
</evidence>
<keyword evidence="2" id="KW-1185">Reference proteome</keyword>